<keyword evidence="1" id="KW-1133">Transmembrane helix</keyword>
<gene>
    <name evidence="2" type="ORF">rosag_06440</name>
</gene>
<keyword evidence="1" id="KW-0472">Membrane</keyword>
<accession>A0AA37V5H3</accession>
<evidence type="ECO:0000313" key="2">
    <source>
        <dbReference type="EMBL" id="GLC24131.1"/>
    </source>
</evidence>
<evidence type="ECO:0000313" key="3">
    <source>
        <dbReference type="Proteomes" id="UP001161325"/>
    </source>
</evidence>
<keyword evidence="1" id="KW-0812">Transmembrane</keyword>
<sequence>MAAAGAPAADAPVVDVRAADARARARAASGDAGEPVSAPRAPATRRRRVVRALLVLTGVGTVAAIALGAVIVGSPAHRMRAIAAVRSIPLRLQVAQAELERERQRNRPPPVLRCVPARTVGAPGTLLAVDSVPASSTATALFLWQRSGNASAEVRALRALRATDVKEFPGTPRALALTADGGVLRAARRAAPTASAQLAVSGTKELCFVAS</sequence>
<feature type="transmembrane region" description="Helical" evidence="1">
    <location>
        <begin position="49"/>
        <end position="72"/>
    </location>
</feature>
<evidence type="ECO:0000256" key="1">
    <source>
        <dbReference type="SAM" id="Phobius"/>
    </source>
</evidence>
<comment type="caution">
    <text evidence="2">The sequence shown here is derived from an EMBL/GenBank/DDBJ whole genome shotgun (WGS) entry which is preliminary data.</text>
</comment>
<reference evidence="2" key="1">
    <citation type="submission" date="2022-08" db="EMBL/GenBank/DDBJ databases">
        <title>Draft genome sequencing of Roseisolibacter agri AW1220.</title>
        <authorList>
            <person name="Tobiishi Y."/>
            <person name="Tonouchi A."/>
        </authorList>
    </citation>
    <scope>NUCLEOTIDE SEQUENCE</scope>
    <source>
        <strain evidence="2">AW1220</strain>
    </source>
</reference>
<protein>
    <submittedName>
        <fullName evidence="2">Uncharacterized protein</fullName>
    </submittedName>
</protein>
<keyword evidence="3" id="KW-1185">Reference proteome</keyword>
<name>A0AA37V5H3_9BACT</name>
<dbReference type="EMBL" id="BRXS01000001">
    <property type="protein sequence ID" value="GLC24131.1"/>
    <property type="molecule type" value="Genomic_DNA"/>
</dbReference>
<dbReference type="Proteomes" id="UP001161325">
    <property type="component" value="Unassembled WGS sequence"/>
</dbReference>
<dbReference type="AlphaFoldDB" id="A0AA37V5H3"/>
<organism evidence="2 3">
    <name type="scientific">Roseisolibacter agri</name>
    <dbReference type="NCBI Taxonomy" id="2014610"/>
    <lineage>
        <taxon>Bacteria</taxon>
        <taxon>Pseudomonadati</taxon>
        <taxon>Gemmatimonadota</taxon>
        <taxon>Gemmatimonadia</taxon>
        <taxon>Gemmatimonadales</taxon>
        <taxon>Gemmatimonadaceae</taxon>
        <taxon>Roseisolibacter</taxon>
    </lineage>
</organism>
<proteinExistence type="predicted"/>